<dbReference type="InterPro" id="IPR036390">
    <property type="entry name" value="WH_DNA-bd_sf"/>
</dbReference>
<gene>
    <name evidence="7" type="ORF">SAMN02745247_01878</name>
</gene>
<dbReference type="GO" id="GO:0030170">
    <property type="term" value="F:pyridoxal phosphate binding"/>
    <property type="evidence" value="ECO:0007669"/>
    <property type="project" value="InterPro"/>
</dbReference>
<accession>A0A1M7SJ71</accession>
<dbReference type="Pfam" id="PF00392">
    <property type="entry name" value="GntR"/>
    <property type="match status" value="1"/>
</dbReference>
<keyword evidence="7" id="KW-0808">Transferase</keyword>
<dbReference type="InterPro" id="IPR036388">
    <property type="entry name" value="WH-like_DNA-bd_sf"/>
</dbReference>
<evidence type="ECO:0000313" key="8">
    <source>
        <dbReference type="Proteomes" id="UP000184097"/>
    </source>
</evidence>
<evidence type="ECO:0000256" key="5">
    <source>
        <dbReference type="ARBA" id="ARBA00023163"/>
    </source>
</evidence>
<dbReference type="InterPro" id="IPR015424">
    <property type="entry name" value="PyrdxlP-dep_Trfase"/>
</dbReference>
<dbReference type="InterPro" id="IPR015421">
    <property type="entry name" value="PyrdxlP-dep_Trfase_major"/>
</dbReference>
<dbReference type="AlphaFoldDB" id="A0A1M7SJ71"/>
<protein>
    <submittedName>
        <fullName evidence="7">GntR family transcriptional regulator / MocR family aminotransferase</fullName>
    </submittedName>
</protein>
<dbReference type="EMBL" id="FRDH01000007">
    <property type="protein sequence ID" value="SHN58498.1"/>
    <property type="molecule type" value="Genomic_DNA"/>
</dbReference>
<dbReference type="PANTHER" id="PTHR46577:SF1">
    <property type="entry name" value="HTH-TYPE TRANSCRIPTIONAL REGULATORY PROTEIN GABR"/>
    <property type="match status" value="1"/>
</dbReference>
<dbReference type="PANTHER" id="PTHR46577">
    <property type="entry name" value="HTH-TYPE TRANSCRIPTIONAL REGULATORY PROTEIN GABR"/>
    <property type="match status" value="1"/>
</dbReference>
<evidence type="ECO:0000259" key="6">
    <source>
        <dbReference type="PROSITE" id="PS50949"/>
    </source>
</evidence>
<dbReference type="Pfam" id="PF00155">
    <property type="entry name" value="Aminotran_1_2"/>
    <property type="match status" value="1"/>
</dbReference>
<evidence type="ECO:0000256" key="1">
    <source>
        <dbReference type="ARBA" id="ARBA00005384"/>
    </source>
</evidence>
<keyword evidence="4" id="KW-0238">DNA-binding</keyword>
<dbReference type="RefSeq" id="WP_072703323.1">
    <property type="nucleotide sequence ID" value="NZ_FRDH01000007.1"/>
</dbReference>
<dbReference type="GO" id="GO:0008483">
    <property type="term" value="F:transaminase activity"/>
    <property type="evidence" value="ECO:0007669"/>
    <property type="project" value="UniProtKB-KW"/>
</dbReference>
<keyword evidence="2" id="KW-0663">Pyridoxal phosphate</keyword>
<dbReference type="InterPro" id="IPR000524">
    <property type="entry name" value="Tscrpt_reg_HTH_GntR"/>
</dbReference>
<dbReference type="SUPFAM" id="SSF46785">
    <property type="entry name" value="Winged helix' DNA-binding domain"/>
    <property type="match status" value="1"/>
</dbReference>
<keyword evidence="7" id="KW-0032">Aminotransferase</keyword>
<evidence type="ECO:0000256" key="4">
    <source>
        <dbReference type="ARBA" id="ARBA00023125"/>
    </source>
</evidence>
<dbReference type="SUPFAM" id="SSF53383">
    <property type="entry name" value="PLP-dependent transferases"/>
    <property type="match status" value="1"/>
</dbReference>
<keyword evidence="5" id="KW-0804">Transcription</keyword>
<proteinExistence type="inferred from homology"/>
<evidence type="ECO:0000256" key="3">
    <source>
        <dbReference type="ARBA" id="ARBA00023015"/>
    </source>
</evidence>
<dbReference type="GO" id="GO:0003700">
    <property type="term" value="F:DNA-binding transcription factor activity"/>
    <property type="evidence" value="ECO:0007669"/>
    <property type="project" value="InterPro"/>
</dbReference>
<dbReference type="InterPro" id="IPR051446">
    <property type="entry name" value="HTH_trans_reg/aminotransferase"/>
</dbReference>
<comment type="similarity">
    <text evidence="1">In the C-terminal section; belongs to the class-I pyridoxal-phosphate-dependent aminotransferase family.</text>
</comment>
<dbReference type="Gene3D" id="3.40.640.10">
    <property type="entry name" value="Type I PLP-dependent aspartate aminotransferase-like (Major domain)"/>
    <property type="match status" value="1"/>
</dbReference>
<dbReference type="SMART" id="SM00345">
    <property type="entry name" value="HTH_GNTR"/>
    <property type="match status" value="1"/>
</dbReference>
<feature type="domain" description="HTH gntR-type" evidence="6">
    <location>
        <begin position="11"/>
        <end position="79"/>
    </location>
</feature>
<dbReference type="InterPro" id="IPR004839">
    <property type="entry name" value="Aminotransferase_I/II_large"/>
</dbReference>
<dbReference type="PROSITE" id="PS50949">
    <property type="entry name" value="HTH_GNTR"/>
    <property type="match status" value="1"/>
</dbReference>
<evidence type="ECO:0000313" key="7">
    <source>
        <dbReference type="EMBL" id="SHN58498.1"/>
    </source>
</evidence>
<dbReference type="CDD" id="cd07377">
    <property type="entry name" value="WHTH_GntR"/>
    <property type="match status" value="1"/>
</dbReference>
<dbReference type="CDD" id="cd00609">
    <property type="entry name" value="AAT_like"/>
    <property type="match status" value="1"/>
</dbReference>
<organism evidence="7 8">
    <name type="scientific">Butyrivibrio hungatei DSM 14810</name>
    <dbReference type="NCBI Taxonomy" id="1121132"/>
    <lineage>
        <taxon>Bacteria</taxon>
        <taxon>Bacillati</taxon>
        <taxon>Bacillota</taxon>
        <taxon>Clostridia</taxon>
        <taxon>Lachnospirales</taxon>
        <taxon>Lachnospiraceae</taxon>
        <taxon>Butyrivibrio</taxon>
    </lineage>
</organism>
<keyword evidence="3" id="KW-0805">Transcription regulation</keyword>
<name>A0A1M7SJ71_9FIRM</name>
<dbReference type="Gene3D" id="1.10.10.10">
    <property type="entry name" value="Winged helix-like DNA-binding domain superfamily/Winged helix DNA-binding domain"/>
    <property type="match status" value="1"/>
</dbReference>
<dbReference type="GO" id="GO:0003677">
    <property type="term" value="F:DNA binding"/>
    <property type="evidence" value="ECO:0007669"/>
    <property type="project" value="UniProtKB-KW"/>
</dbReference>
<evidence type="ECO:0000256" key="2">
    <source>
        <dbReference type="ARBA" id="ARBA00022898"/>
    </source>
</evidence>
<dbReference type="Proteomes" id="UP000184097">
    <property type="component" value="Unassembled WGS sequence"/>
</dbReference>
<reference evidence="7 8" key="1">
    <citation type="submission" date="2016-12" db="EMBL/GenBank/DDBJ databases">
        <authorList>
            <person name="Song W.-J."/>
            <person name="Kurnit D.M."/>
        </authorList>
    </citation>
    <scope>NUCLEOTIDE SEQUENCE [LARGE SCALE GENOMIC DNA]</scope>
    <source>
        <strain evidence="7 8">DSM 14810</strain>
    </source>
</reference>
<sequence>MLTYNLSNGEGPLYTRLYQHIKRDISNGTLTPGEKLPSRRALAENMGVSTVTVDNAYGQLLEEGYIYALPKKGYFVSQISGSIIFPEVKGKKKSSSKLNFKKKARNNITFDFSSNKPDADSFPFSVWAKLTREAVSGHSDELLKVSDYSGIYELRSAIAAHLSSFRGMSVDPDQIIVGAGTEYLYGLLIKLLGKDKKYCIENPGYKKISQIYETEGVSYYLGSMDEYGLLVSELDRSGADIAHISPTHHFPTGITMPVPRRLELLSWASKDSSRYIIEDDYDSEFRHKGTPIPPLQTMDSFDKVIYINTFSKSLASTIRIAYMVLPPHLAQLFYDKLSFYSCTVSTFDQFTLASFIEKGYFEKHINRMRLQYGRKREQVLGIFEEVLGSESKSSGYKIVENDSGLHFILELNTRYKDAEIEKQLLSKSIKISAISDFYMDAFDAKLDAASQGKFIIDYSNMNIALLPDALKEIKKLLS</sequence>